<organism evidence="4">
    <name type="scientific">Schistocephalus solidus</name>
    <name type="common">Tapeworm</name>
    <dbReference type="NCBI Taxonomy" id="70667"/>
    <lineage>
        <taxon>Eukaryota</taxon>
        <taxon>Metazoa</taxon>
        <taxon>Spiralia</taxon>
        <taxon>Lophotrochozoa</taxon>
        <taxon>Platyhelminthes</taxon>
        <taxon>Cestoda</taxon>
        <taxon>Eucestoda</taxon>
        <taxon>Diphyllobothriidea</taxon>
        <taxon>Diphyllobothriidae</taxon>
        <taxon>Schistocephalus</taxon>
    </lineage>
</organism>
<dbReference type="AlphaFoldDB" id="A0A183T8Y8"/>
<dbReference type="WBParaSite" id="SSLN_0001343701-mRNA-1">
    <property type="protein sequence ID" value="SSLN_0001343701-mRNA-1"/>
    <property type="gene ID" value="SSLN_0001343701"/>
</dbReference>
<dbReference type="Proteomes" id="UP000275846">
    <property type="component" value="Unassembled WGS sequence"/>
</dbReference>
<keyword evidence="3" id="KW-1185">Reference proteome</keyword>
<evidence type="ECO:0000256" key="1">
    <source>
        <dbReference type="SAM" id="MobiDB-lite"/>
    </source>
</evidence>
<protein>
    <submittedName>
        <fullName evidence="4">Tox-REase-5 domain-containing protein</fullName>
    </submittedName>
</protein>
<reference evidence="4" key="1">
    <citation type="submission" date="2016-06" db="UniProtKB">
        <authorList>
            <consortium name="WormBaseParasite"/>
        </authorList>
    </citation>
    <scope>IDENTIFICATION</scope>
</reference>
<evidence type="ECO:0000313" key="3">
    <source>
        <dbReference type="Proteomes" id="UP000275846"/>
    </source>
</evidence>
<dbReference type="EMBL" id="UYSU01037658">
    <property type="protein sequence ID" value="VDL99321.1"/>
    <property type="molecule type" value="Genomic_DNA"/>
</dbReference>
<reference evidence="2 3" key="2">
    <citation type="submission" date="2018-11" db="EMBL/GenBank/DDBJ databases">
        <authorList>
            <consortium name="Pathogen Informatics"/>
        </authorList>
    </citation>
    <scope>NUCLEOTIDE SEQUENCE [LARGE SCALE GENOMIC DNA]</scope>
    <source>
        <strain evidence="2 3">NST_G2</strain>
    </source>
</reference>
<gene>
    <name evidence="2" type="ORF">SSLN_LOCUS12936</name>
</gene>
<evidence type="ECO:0000313" key="2">
    <source>
        <dbReference type="EMBL" id="VDL99321.1"/>
    </source>
</evidence>
<sequence>MGIRGHQAAEMTRQNPGHGRVGTNRPSQHLRTTETTAPALEWPPGENGVFAMGSRRQRGQVGRYKDTLETSLKQIQINPANWEDFARNEPAWKKAVKTEAANYDANRITVAKAKRAARKSPASRTHTANTQVLPTHLRCRRTFRA</sequence>
<feature type="compositionally biased region" description="Polar residues" evidence="1">
    <location>
        <begin position="24"/>
        <end position="36"/>
    </location>
</feature>
<accession>A0A183T8Y8</accession>
<name>A0A183T8Y8_SCHSO</name>
<proteinExistence type="predicted"/>
<evidence type="ECO:0000313" key="4">
    <source>
        <dbReference type="WBParaSite" id="SSLN_0001343701-mRNA-1"/>
    </source>
</evidence>
<feature type="region of interest" description="Disordered" evidence="1">
    <location>
        <begin position="1"/>
        <end position="47"/>
    </location>
</feature>